<name>D1BZP3_XYLCX</name>
<dbReference type="Gene3D" id="3.20.20.140">
    <property type="entry name" value="Metal-dependent hydrolases"/>
    <property type="match status" value="1"/>
</dbReference>
<organism evidence="2 3">
    <name type="scientific">Xylanimonas cellulosilytica (strain DSM 15894 / JCM 12276 / CECT 5975 / KCTC 9989 / LMG 20990 / NBRC 107835 / XIL07)</name>
    <dbReference type="NCBI Taxonomy" id="446471"/>
    <lineage>
        <taxon>Bacteria</taxon>
        <taxon>Bacillati</taxon>
        <taxon>Actinomycetota</taxon>
        <taxon>Actinomycetes</taxon>
        <taxon>Micrococcales</taxon>
        <taxon>Promicromonosporaceae</taxon>
        <taxon>Xylanimonas</taxon>
    </lineage>
</organism>
<dbReference type="AlphaFoldDB" id="D1BZP3"/>
<dbReference type="EMBL" id="CP001821">
    <property type="protein sequence ID" value="ACZ30197.1"/>
    <property type="molecule type" value="Genomic_DNA"/>
</dbReference>
<dbReference type="KEGG" id="xce:Xcel_1166"/>
<dbReference type="SUPFAM" id="SSF51338">
    <property type="entry name" value="Composite domain of metallo-dependent hydrolases"/>
    <property type="match status" value="1"/>
</dbReference>
<dbReference type="HOGENOM" id="CLU_023620_0_0_11"/>
<evidence type="ECO:0000313" key="2">
    <source>
        <dbReference type="EMBL" id="ACZ30197.1"/>
    </source>
</evidence>
<dbReference type="Pfam" id="PF01979">
    <property type="entry name" value="Amidohydro_1"/>
    <property type="match status" value="1"/>
</dbReference>
<dbReference type="InterPro" id="IPR032466">
    <property type="entry name" value="Metal_Hydrolase"/>
</dbReference>
<reference evidence="2 3" key="2">
    <citation type="journal article" date="2010" name="Stand. Genomic Sci.">
        <title>Complete genome sequence of Xylanimonas cellulosilytica type strain (XIL07).</title>
        <authorList>
            <person name="Foster B."/>
            <person name="Pukall R."/>
            <person name="Abt B."/>
            <person name="Nolan M."/>
            <person name="Glavina Del Rio T."/>
            <person name="Chen F."/>
            <person name="Lucas S."/>
            <person name="Tice H."/>
            <person name="Pitluck S."/>
            <person name="Cheng J.-F."/>
            <person name="Chertkov O."/>
            <person name="Brettin T."/>
            <person name="Han C."/>
            <person name="Detter J.C."/>
            <person name="Bruce D."/>
            <person name="Goodwin L."/>
            <person name="Ivanova N."/>
            <person name="Mavromatis K."/>
            <person name="Pati A."/>
            <person name="Mikhailova N."/>
            <person name="Chen A."/>
            <person name="Palaniappan K."/>
            <person name="Land M."/>
            <person name="Hauser L."/>
            <person name="Chang Y.-J."/>
            <person name="Jeffries C.D."/>
            <person name="Chain P."/>
            <person name="Rohde M."/>
            <person name="Goeker M."/>
            <person name="Bristow J."/>
            <person name="Eisen J.A."/>
            <person name="Markowitz V."/>
            <person name="Hugenholtz P."/>
            <person name="Kyrpides N.C."/>
            <person name="Klenk H.-P."/>
            <person name="Lapidus A."/>
        </authorList>
    </citation>
    <scope>NUCLEOTIDE SEQUENCE [LARGE SCALE GENOMIC DNA]</scope>
    <source>
        <strain evidence="3">DSM 15894 / CECT 5975 / LMG 20990 / XIL07</strain>
    </source>
</reference>
<dbReference type="InterPro" id="IPR011059">
    <property type="entry name" value="Metal-dep_hydrolase_composite"/>
</dbReference>
<gene>
    <name evidence="2" type="ordered locus">Xcel_1166</name>
</gene>
<dbReference type="RefSeq" id="WP_012877939.1">
    <property type="nucleotide sequence ID" value="NC_013530.1"/>
</dbReference>
<proteinExistence type="predicted"/>
<sequence length="373" mass="39633">MSVPHVPLHLTGRVLLDDGREAGELFVRDGRLRLTRQSPQVGAVRHLEGFVVPGLVDVHCHVGLGPDGAVDLDTAAEQALADRDSGVLLVRDAGSPLDTSPLHARTDLPRLVRAGRHLARPKRYLRGFAHELDDVAALPAAVREQARRGDGWVKLVGDWIDRAVGDLTPLWPGDVLARAVAAAHAEAARVTVHTFATETIDDLLAAGVDGVEHGTGVTPDQAVELAARGVPVTPTLLQVERFGVIADQAQERYPAFARRLRAMHARRYEQVRMLHDSGVPLLVGTDAGGTLGHGRIADECALLVEAGIPAAEVLAAATWRARRVLGFGALDDGASADLVVYPADPREDIRVLRHPTAVVLRGQVVAGSALTGG</sequence>
<protein>
    <submittedName>
        <fullName evidence="2">Amidohydrolase</fullName>
    </submittedName>
</protein>
<accession>D1BZP3</accession>
<dbReference type="STRING" id="446471.Xcel_1166"/>
<dbReference type="Proteomes" id="UP000002255">
    <property type="component" value="Chromosome"/>
</dbReference>
<dbReference type="InterPro" id="IPR006680">
    <property type="entry name" value="Amidohydro-rel"/>
</dbReference>
<evidence type="ECO:0000259" key="1">
    <source>
        <dbReference type="Pfam" id="PF01979"/>
    </source>
</evidence>
<dbReference type="PANTHER" id="PTHR43135">
    <property type="entry name" value="ALPHA-D-RIBOSE 1-METHYLPHOSPHONATE 5-TRIPHOSPHATE DIPHOSPHATASE"/>
    <property type="match status" value="1"/>
</dbReference>
<keyword evidence="3" id="KW-1185">Reference proteome</keyword>
<dbReference type="InterPro" id="IPR051781">
    <property type="entry name" value="Metallo-dep_Hydrolase"/>
</dbReference>
<feature type="domain" description="Amidohydrolase-related" evidence="1">
    <location>
        <begin position="50"/>
        <end position="365"/>
    </location>
</feature>
<dbReference type="eggNOG" id="COG1228">
    <property type="taxonomic scope" value="Bacteria"/>
</dbReference>
<reference evidence="3" key="1">
    <citation type="submission" date="2009-11" db="EMBL/GenBank/DDBJ databases">
        <title>The complete chromosome of Xylanimonas cellulosilytica DSM 15894.</title>
        <authorList>
            <consortium name="US DOE Joint Genome Institute (JGI-PGF)"/>
            <person name="Lucas S."/>
            <person name="Copeland A."/>
            <person name="Lapidus A."/>
            <person name="Glavina del Rio T."/>
            <person name="Dalin E."/>
            <person name="Tice H."/>
            <person name="Bruce D."/>
            <person name="Goodwin L."/>
            <person name="Pitluck S."/>
            <person name="Kyrpides N."/>
            <person name="Mavromatis K."/>
            <person name="Ivanova N."/>
            <person name="Mikhailova N."/>
            <person name="Foster B."/>
            <person name="Clum A."/>
            <person name="Brettin T."/>
            <person name="Detter J.C."/>
            <person name="Han C."/>
            <person name="Larimer F."/>
            <person name="Land M."/>
            <person name="Hauser L."/>
            <person name="Markowitz V."/>
            <person name="Cheng J.F."/>
            <person name="Hugenholtz P."/>
            <person name="Woyke T."/>
            <person name="Wu D."/>
            <person name="Gehrich-Schroeter G."/>
            <person name="Schneider S."/>
            <person name="Pukall S.R."/>
            <person name="Klenk H.P."/>
            <person name="Eisen J.A."/>
        </authorList>
    </citation>
    <scope>NUCLEOTIDE SEQUENCE [LARGE SCALE GENOMIC DNA]</scope>
    <source>
        <strain evidence="3">DSM 15894 / CECT 5975 / LMG 20990 / XIL07</strain>
    </source>
</reference>
<dbReference type="PANTHER" id="PTHR43135:SF4">
    <property type="entry name" value="AMIDOHYDROLASE-RELATED DOMAIN-CONTAINING PROTEIN"/>
    <property type="match status" value="1"/>
</dbReference>
<dbReference type="SUPFAM" id="SSF51556">
    <property type="entry name" value="Metallo-dependent hydrolases"/>
    <property type="match status" value="1"/>
</dbReference>
<evidence type="ECO:0000313" key="3">
    <source>
        <dbReference type="Proteomes" id="UP000002255"/>
    </source>
</evidence>
<dbReference type="OrthoDB" id="3189065at2"/>
<dbReference type="GO" id="GO:0016810">
    <property type="term" value="F:hydrolase activity, acting on carbon-nitrogen (but not peptide) bonds"/>
    <property type="evidence" value="ECO:0007669"/>
    <property type="project" value="InterPro"/>
</dbReference>
<dbReference type="Gene3D" id="2.30.40.10">
    <property type="entry name" value="Urease, subunit C, domain 1"/>
    <property type="match status" value="1"/>
</dbReference>